<organism evidence="2 3">
    <name type="scientific">Ficus carica</name>
    <name type="common">Common fig</name>
    <dbReference type="NCBI Taxonomy" id="3494"/>
    <lineage>
        <taxon>Eukaryota</taxon>
        <taxon>Viridiplantae</taxon>
        <taxon>Streptophyta</taxon>
        <taxon>Embryophyta</taxon>
        <taxon>Tracheophyta</taxon>
        <taxon>Spermatophyta</taxon>
        <taxon>Magnoliopsida</taxon>
        <taxon>eudicotyledons</taxon>
        <taxon>Gunneridae</taxon>
        <taxon>Pentapetalae</taxon>
        <taxon>rosids</taxon>
        <taxon>fabids</taxon>
        <taxon>Rosales</taxon>
        <taxon>Moraceae</taxon>
        <taxon>Ficeae</taxon>
        <taxon>Ficus</taxon>
    </lineage>
</organism>
<evidence type="ECO:0000313" key="2">
    <source>
        <dbReference type="EMBL" id="GMN73240.1"/>
    </source>
</evidence>
<comment type="caution">
    <text evidence="2">The sequence shown here is derived from an EMBL/GenBank/DDBJ whole genome shotgun (WGS) entry which is preliminary data.</text>
</comment>
<evidence type="ECO:0000313" key="3">
    <source>
        <dbReference type="Proteomes" id="UP001187192"/>
    </source>
</evidence>
<name>A0AA88EH99_FICCA</name>
<feature type="region of interest" description="Disordered" evidence="1">
    <location>
        <begin position="1"/>
        <end position="22"/>
    </location>
</feature>
<proteinExistence type="predicted"/>
<reference evidence="2" key="1">
    <citation type="submission" date="2023-07" db="EMBL/GenBank/DDBJ databases">
        <title>draft genome sequence of fig (Ficus carica).</title>
        <authorList>
            <person name="Takahashi T."/>
            <person name="Nishimura K."/>
        </authorList>
    </citation>
    <scope>NUCLEOTIDE SEQUENCE</scope>
</reference>
<sequence length="22" mass="2261">MKGEKLKGGNNGDEGGKATQQI</sequence>
<keyword evidence="3" id="KW-1185">Reference proteome</keyword>
<gene>
    <name evidence="2" type="ORF">TIFTF001_055329</name>
</gene>
<dbReference type="Proteomes" id="UP001187192">
    <property type="component" value="Unassembled WGS sequence"/>
</dbReference>
<evidence type="ECO:0000256" key="1">
    <source>
        <dbReference type="SAM" id="MobiDB-lite"/>
    </source>
</evidence>
<dbReference type="EMBL" id="BTGU01017022">
    <property type="protein sequence ID" value="GMN73240.1"/>
    <property type="molecule type" value="Genomic_DNA"/>
</dbReference>
<accession>A0AA88EH99</accession>
<dbReference type="AlphaFoldDB" id="A0AA88EH99"/>
<protein>
    <submittedName>
        <fullName evidence="2">Uncharacterized protein</fullName>
    </submittedName>
</protein>